<evidence type="ECO:0000313" key="3">
    <source>
        <dbReference type="EMBL" id="KAF2151025.1"/>
    </source>
</evidence>
<proteinExistence type="predicted"/>
<gene>
    <name evidence="3" type="ORF">K461DRAFT_279797</name>
</gene>
<dbReference type="GO" id="GO:0005737">
    <property type="term" value="C:cytoplasm"/>
    <property type="evidence" value="ECO:0007669"/>
    <property type="project" value="TreeGrafter"/>
</dbReference>
<name>A0A9P4IYW9_9PEZI</name>
<feature type="domain" description="Protein kinase" evidence="2">
    <location>
        <begin position="1"/>
        <end position="141"/>
    </location>
</feature>
<sequence length="201" mass="21960">MGKKNVAHLDLKPQNVLYSHDKIKRKYRFIISDWGSSAFYPDSGKVSQVGGTPGFAAPETYVTNNGTRVDKADMWSLCVIMLCVKTKGFYAKLMKSAFSGSAYETLIKNEASRFPPYLDRLAEADPAARATAKDILDSLWLNGSILPEIAEMVGFAPVPSIRVNGPQPNMVPVQSAVPQQLPAQNTAATSRAVRGGRRGRR</sequence>
<dbReference type="PROSITE" id="PS00108">
    <property type="entry name" value="PROTEIN_KINASE_ST"/>
    <property type="match status" value="1"/>
</dbReference>
<comment type="caution">
    <text evidence="3">The sequence shown here is derived from an EMBL/GenBank/DDBJ whole genome shotgun (WGS) entry which is preliminary data.</text>
</comment>
<dbReference type="Proteomes" id="UP000799439">
    <property type="component" value="Unassembled WGS sequence"/>
</dbReference>
<keyword evidence="3" id="KW-0418">Kinase</keyword>
<evidence type="ECO:0000313" key="4">
    <source>
        <dbReference type="Proteomes" id="UP000799439"/>
    </source>
</evidence>
<dbReference type="GO" id="GO:0005524">
    <property type="term" value="F:ATP binding"/>
    <property type="evidence" value="ECO:0007669"/>
    <property type="project" value="InterPro"/>
</dbReference>
<evidence type="ECO:0000256" key="1">
    <source>
        <dbReference type="SAM" id="MobiDB-lite"/>
    </source>
</evidence>
<protein>
    <submittedName>
        <fullName evidence="3">Kinase-like protein</fullName>
    </submittedName>
</protein>
<feature type="region of interest" description="Disordered" evidence="1">
    <location>
        <begin position="177"/>
        <end position="201"/>
    </location>
</feature>
<dbReference type="InterPro" id="IPR000719">
    <property type="entry name" value="Prot_kinase_dom"/>
</dbReference>
<dbReference type="PANTHER" id="PTHR44167">
    <property type="entry name" value="OVARIAN-SPECIFIC SERINE/THREONINE-PROTEIN KINASE LOK-RELATED"/>
    <property type="match status" value="1"/>
</dbReference>
<feature type="compositionally biased region" description="Polar residues" evidence="1">
    <location>
        <begin position="177"/>
        <end position="189"/>
    </location>
</feature>
<dbReference type="PROSITE" id="PS50011">
    <property type="entry name" value="PROTEIN_KINASE_DOM"/>
    <property type="match status" value="1"/>
</dbReference>
<dbReference type="Pfam" id="PF00069">
    <property type="entry name" value="Pkinase"/>
    <property type="match status" value="1"/>
</dbReference>
<dbReference type="PANTHER" id="PTHR44167:SF24">
    <property type="entry name" value="SERINE_THREONINE-PROTEIN KINASE CHK2"/>
    <property type="match status" value="1"/>
</dbReference>
<dbReference type="Gene3D" id="1.10.510.10">
    <property type="entry name" value="Transferase(Phosphotransferase) domain 1"/>
    <property type="match status" value="1"/>
</dbReference>
<evidence type="ECO:0000259" key="2">
    <source>
        <dbReference type="PROSITE" id="PS50011"/>
    </source>
</evidence>
<keyword evidence="4" id="KW-1185">Reference proteome</keyword>
<dbReference type="OrthoDB" id="310217at2759"/>
<dbReference type="GO" id="GO:0044773">
    <property type="term" value="P:mitotic DNA damage checkpoint signaling"/>
    <property type="evidence" value="ECO:0007669"/>
    <property type="project" value="TreeGrafter"/>
</dbReference>
<dbReference type="InterPro" id="IPR011009">
    <property type="entry name" value="Kinase-like_dom_sf"/>
</dbReference>
<organism evidence="3 4">
    <name type="scientific">Myriangium duriaei CBS 260.36</name>
    <dbReference type="NCBI Taxonomy" id="1168546"/>
    <lineage>
        <taxon>Eukaryota</taxon>
        <taxon>Fungi</taxon>
        <taxon>Dikarya</taxon>
        <taxon>Ascomycota</taxon>
        <taxon>Pezizomycotina</taxon>
        <taxon>Dothideomycetes</taxon>
        <taxon>Dothideomycetidae</taxon>
        <taxon>Myriangiales</taxon>
        <taxon>Myriangiaceae</taxon>
        <taxon>Myriangium</taxon>
    </lineage>
</organism>
<dbReference type="EMBL" id="ML996088">
    <property type="protein sequence ID" value="KAF2151025.1"/>
    <property type="molecule type" value="Genomic_DNA"/>
</dbReference>
<dbReference type="GO" id="GO:0004674">
    <property type="term" value="F:protein serine/threonine kinase activity"/>
    <property type="evidence" value="ECO:0007669"/>
    <property type="project" value="TreeGrafter"/>
</dbReference>
<accession>A0A9P4IYW9</accession>
<dbReference type="AlphaFoldDB" id="A0A9P4IYW9"/>
<keyword evidence="3" id="KW-0808">Transferase</keyword>
<reference evidence="3" key="1">
    <citation type="journal article" date="2020" name="Stud. Mycol.">
        <title>101 Dothideomycetes genomes: a test case for predicting lifestyles and emergence of pathogens.</title>
        <authorList>
            <person name="Haridas S."/>
            <person name="Albert R."/>
            <person name="Binder M."/>
            <person name="Bloem J."/>
            <person name="Labutti K."/>
            <person name="Salamov A."/>
            <person name="Andreopoulos B."/>
            <person name="Baker S."/>
            <person name="Barry K."/>
            <person name="Bills G."/>
            <person name="Bluhm B."/>
            <person name="Cannon C."/>
            <person name="Castanera R."/>
            <person name="Culley D."/>
            <person name="Daum C."/>
            <person name="Ezra D."/>
            <person name="Gonzalez J."/>
            <person name="Henrissat B."/>
            <person name="Kuo A."/>
            <person name="Liang C."/>
            <person name="Lipzen A."/>
            <person name="Lutzoni F."/>
            <person name="Magnuson J."/>
            <person name="Mondo S."/>
            <person name="Nolan M."/>
            <person name="Ohm R."/>
            <person name="Pangilinan J."/>
            <person name="Park H.-J."/>
            <person name="Ramirez L."/>
            <person name="Alfaro M."/>
            <person name="Sun H."/>
            <person name="Tritt A."/>
            <person name="Yoshinaga Y."/>
            <person name="Zwiers L.-H."/>
            <person name="Turgeon B."/>
            <person name="Goodwin S."/>
            <person name="Spatafora J."/>
            <person name="Crous P."/>
            <person name="Grigoriev I."/>
        </authorList>
    </citation>
    <scope>NUCLEOTIDE SEQUENCE</scope>
    <source>
        <strain evidence="3">CBS 260.36</strain>
    </source>
</reference>
<dbReference type="InterPro" id="IPR008271">
    <property type="entry name" value="Ser/Thr_kinase_AS"/>
</dbReference>
<dbReference type="GO" id="GO:0005634">
    <property type="term" value="C:nucleus"/>
    <property type="evidence" value="ECO:0007669"/>
    <property type="project" value="TreeGrafter"/>
</dbReference>
<dbReference type="SUPFAM" id="SSF56112">
    <property type="entry name" value="Protein kinase-like (PK-like)"/>
    <property type="match status" value="1"/>
</dbReference>